<feature type="compositionally biased region" description="Low complexity" evidence="1">
    <location>
        <begin position="66"/>
        <end position="83"/>
    </location>
</feature>
<dbReference type="RefSeq" id="WP_033202524.1">
    <property type="nucleotide sequence ID" value="NZ_LGUP01000381.1"/>
</dbReference>
<sequence length="222" mass="22073">MTHRPLLPGVLLGCALLAGCVGRNTDGAAAGSPPPVGTSSPHASPTVPGAAHDGGSGASGEPASIPSHGAGTASASPASPATGHRCHTSELKASLGPDRPGAGQSNFALVLTNASRRPCTIHGFPGVAFVNGEGEAVTPDPERAAGEERQIVTLAPGASAWSALTYANPALTGVTTVTPEALRVTPPDETEWISVPWTGGRVSNTGKASVPRMSPFRARDGA</sequence>
<reference evidence="3 4" key="1">
    <citation type="submission" date="2015-06" db="EMBL/GenBank/DDBJ databases">
        <authorList>
            <person name="Hoefler B.C."/>
            <person name="Straight P.D."/>
        </authorList>
    </citation>
    <scope>NUCLEOTIDE SEQUENCE [LARGE SCALE GENOMIC DNA]</scope>
    <source>
        <strain evidence="3 4">NRRL 3427</strain>
    </source>
</reference>
<evidence type="ECO:0000313" key="3">
    <source>
        <dbReference type="EMBL" id="KOG12435.1"/>
    </source>
</evidence>
<name>A0A0L8JFK8_STRVR</name>
<evidence type="ECO:0000259" key="2">
    <source>
        <dbReference type="Pfam" id="PF14016"/>
    </source>
</evidence>
<dbReference type="InterPro" id="IPR025326">
    <property type="entry name" value="DUF4232"/>
</dbReference>
<dbReference type="Proteomes" id="UP000037023">
    <property type="component" value="Unassembled WGS sequence"/>
</dbReference>
<dbReference type="PATRIC" id="fig|1938.6.peg.6839"/>
<proteinExistence type="predicted"/>
<dbReference type="Pfam" id="PF14016">
    <property type="entry name" value="DUF4232"/>
    <property type="match status" value="1"/>
</dbReference>
<accession>A0A0L8JFK8</accession>
<evidence type="ECO:0000256" key="1">
    <source>
        <dbReference type="SAM" id="MobiDB-lite"/>
    </source>
</evidence>
<dbReference type="OrthoDB" id="485007at2"/>
<evidence type="ECO:0000313" key="4">
    <source>
        <dbReference type="Proteomes" id="UP000037023"/>
    </source>
</evidence>
<feature type="region of interest" description="Disordered" evidence="1">
    <location>
        <begin position="198"/>
        <end position="222"/>
    </location>
</feature>
<organism evidence="3 4">
    <name type="scientific">Streptomyces viridochromogenes</name>
    <dbReference type="NCBI Taxonomy" id="1938"/>
    <lineage>
        <taxon>Bacteria</taxon>
        <taxon>Bacillati</taxon>
        <taxon>Actinomycetota</taxon>
        <taxon>Actinomycetes</taxon>
        <taxon>Kitasatosporales</taxon>
        <taxon>Streptomycetaceae</taxon>
        <taxon>Streptomyces</taxon>
    </lineage>
</organism>
<dbReference type="EMBL" id="LGUP01000381">
    <property type="protein sequence ID" value="KOG12435.1"/>
    <property type="molecule type" value="Genomic_DNA"/>
</dbReference>
<feature type="region of interest" description="Disordered" evidence="1">
    <location>
        <begin position="28"/>
        <end position="86"/>
    </location>
</feature>
<protein>
    <submittedName>
        <fullName evidence="3">Lipoprotein</fullName>
    </submittedName>
</protein>
<dbReference type="PROSITE" id="PS51257">
    <property type="entry name" value="PROKAR_LIPOPROTEIN"/>
    <property type="match status" value="1"/>
</dbReference>
<keyword evidence="3" id="KW-0449">Lipoprotein</keyword>
<comment type="caution">
    <text evidence="3">The sequence shown here is derived from an EMBL/GenBank/DDBJ whole genome shotgun (WGS) entry which is preliminary data.</text>
</comment>
<gene>
    <name evidence="3" type="ORF">ADK34_31825</name>
</gene>
<feature type="domain" description="DUF4232" evidence="2">
    <location>
        <begin position="86"/>
        <end position="210"/>
    </location>
</feature>
<dbReference type="AlphaFoldDB" id="A0A0L8JFK8"/>